<dbReference type="CDD" id="cd07328">
    <property type="entry name" value="M48_Ste24p_like"/>
    <property type="match status" value="1"/>
</dbReference>
<dbReference type="GO" id="GO:0006508">
    <property type="term" value="P:proteolysis"/>
    <property type="evidence" value="ECO:0007669"/>
    <property type="project" value="UniProtKB-KW"/>
</dbReference>
<feature type="domain" description="Peptidase M48" evidence="13">
    <location>
        <begin position="105"/>
        <end position="372"/>
    </location>
</feature>
<evidence type="ECO:0000256" key="4">
    <source>
        <dbReference type="ARBA" id="ARBA00022692"/>
    </source>
</evidence>
<accession>A0A6L8K4H1</accession>
<sequence length="1266" mass="140563">MGTANHNPSAELLAKLAQPSASYKNSARLAVAGLLAFVLLYFALAGWFLLTAYRLVFQADPDGRNVGWGYLIAACALFFAFVMLKGIFAVRNANVDGLVELKREEQPRLFEFLNELADAAGAPRPHKVFLSERVNAAVFYDLSLFNLIVPSKKNLEIGLALVNVLNRGELRAVLAHEFGHFAQRSMAVGRWVYVAQQITGDLVSRRDKIDGFLNGLARIDLRVRAGVMVLQLIVWSIRSLVESAFRVVVIMQRALSREMEMQADLVAVSLTGSDALIHALHRLQSADDAWDRAAQFAFSEKAAGRPPRDVFALQSLVLQRMADILDDASYGQVPSLPQENPSEHRVFKAELAQPPRMWQTHPLNHEREANAKRIYVQAEIDPASAWSLFDQPLKLREDMTRHLLTGEEHEPAPLEDSLHKLGKVFRREHYKQRYCGVYFGRALARHVDKVEQLREPSRSAPLEVLARMYPESLKELVQRRRALEGEAGQLQALIAGVMTARDGVVRLRGEEYTLPQLPAALEKVKAELEEVHAQLHAHDLQCRSWHRSAAAQMGGGWAEYLDGLLALIHYAEHSEADLLDLQGLMRNTIAVATATGKSTDSQVADVVIDANYVHALMEKIYKDSPTLVIDAKLKKRLGVDQGWVFMLGEFGLPLCSRETVNEWLGAVDSWVQHYANSLSALRSAALEQLLITEALIAKHARMRKPVQPAPEPSRAPSSYALLPPGGERQRRTKLSWWARFQRADGWLPGFARLAAAGGIVAVVLGVGSVSSKATLIVYNGLAHQLDITIDGERLRIAPLDHHQQDVVSQRSLHIETRTMEGELVEAFDSDALDTGANGVYNVAAAAPLVEWTNTYGSAQAVPERRLNAPRWLQSHADVLFAKPPESISTKSGGGTRTVLEGLAKYSPSQQLSILEQDKERDRLITLHARWDDTMQEHTDDWLMLAVRNGHADILAERLKRTPEDVNLLRAEQEAQPDRTPAFCAKYDAMSASKPESADLKYIALRCQKDSIAADQQMLAAHKRWPYNPWLAYSAAYIYMQGLNPQQAIQELKVVRVQLPPLAPAASLELARLHRLAADGENVIRLANKSPELERLLMYERGEGKPDAPERAYAKLQAGELAQALASSMGNDWQQAQVLRLAAASDGASADMVKRALALPPEQGMDGATVPLSIALALKHGADPKPYMEISAKAYDRYHAPMMAFLSALKRGQDPLASETILLGRVPMEVRAYAYGAGMVLLGPKTPPAWRQFNRRLLFASERPFFR</sequence>
<evidence type="ECO:0000256" key="6">
    <source>
        <dbReference type="ARBA" id="ARBA00022801"/>
    </source>
</evidence>
<dbReference type="Pfam" id="PF01435">
    <property type="entry name" value="Peptidase_M48"/>
    <property type="match status" value="1"/>
</dbReference>
<dbReference type="PANTHER" id="PTHR43221:SF2">
    <property type="entry name" value="PROTEASE HTPX HOMOLOG"/>
    <property type="match status" value="1"/>
</dbReference>
<keyword evidence="2" id="KW-1003">Cell membrane</keyword>
<organism evidence="14 15">
    <name type="scientific">Duganella flavida</name>
    <dbReference type="NCBI Taxonomy" id="2692175"/>
    <lineage>
        <taxon>Bacteria</taxon>
        <taxon>Pseudomonadati</taxon>
        <taxon>Pseudomonadota</taxon>
        <taxon>Betaproteobacteria</taxon>
        <taxon>Burkholderiales</taxon>
        <taxon>Oxalobacteraceae</taxon>
        <taxon>Telluria group</taxon>
        <taxon>Duganella</taxon>
    </lineage>
</organism>
<evidence type="ECO:0000256" key="1">
    <source>
        <dbReference type="ARBA" id="ARBA00001947"/>
    </source>
</evidence>
<keyword evidence="9 14" id="KW-0482">Metalloprotease</keyword>
<keyword evidence="15" id="KW-1185">Reference proteome</keyword>
<keyword evidence="10 12" id="KW-0472">Membrane</keyword>
<dbReference type="InterPro" id="IPR001915">
    <property type="entry name" value="Peptidase_M48"/>
</dbReference>
<evidence type="ECO:0000313" key="14">
    <source>
        <dbReference type="EMBL" id="MYM21407.1"/>
    </source>
</evidence>
<comment type="caution">
    <text evidence="14">The sequence shown here is derived from an EMBL/GenBank/DDBJ whole genome shotgun (WGS) entry which is preliminary data.</text>
</comment>
<evidence type="ECO:0000256" key="11">
    <source>
        <dbReference type="SAM" id="MobiDB-lite"/>
    </source>
</evidence>
<dbReference type="GO" id="GO:0046872">
    <property type="term" value="F:metal ion binding"/>
    <property type="evidence" value="ECO:0007669"/>
    <property type="project" value="UniProtKB-KW"/>
</dbReference>
<evidence type="ECO:0000256" key="7">
    <source>
        <dbReference type="ARBA" id="ARBA00022833"/>
    </source>
</evidence>
<dbReference type="GO" id="GO:0004222">
    <property type="term" value="F:metalloendopeptidase activity"/>
    <property type="evidence" value="ECO:0007669"/>
    <property type="project" value="InterPro"/>
</dbReference>
<dbReference type="InterPro" id="IPR050083">
    <property type="entry name" value="HtpX_protease"/>
</dbReference>
<dbReference type="PANTHER" id="PTHR43221">
    <property type="entry name" value="PROTEASE HTPX"/>
    <property type="match status" value="1"/>
</dbReference>
<dbReference type="EMBL" id="WWCN01000001">
    <property type="protein sequence ID" value="MYM21407.1"/>
    <property type="molecule type" value="Genomic_DNA"/>
</dbReference>
<evidence type="ECO:0000256" key="8">
    <source>
        <dbReference type="ARBA" id="ARBA00022989"/>
    </source>
</evidence>
<name>A0A6L8K4H1_9BURK</name>
<keyword evidence="6" id="KW-0378">Hydrolase</keyword>
<evidence type="ECO:0000313" key="15">
    <source>
        <dbReference type="Proteomes" id="UP000479335"/>
    </source>
</evidence>
<dbReference type="RefSeq" id="WP_161004924.1">
    <property type="nucleotide sequence ID" value="NZ_WWCN01000001.1"/>
</dbReference>
<proteinExistence type="predicted"/>
<keyword evidence="4 12" id="KW-0812">Transmembrane</keyword>
<comment type="cofactor">
    <cofactor evidence="1">
        <name>Zn(2+)</name>
        <dbReference type="ChEBI" id="CHEBI:29105"/>
    </cofactor>
</comment>
<feature type="transmembrane region" description="Helical" evidence="12">
    <location>
        <begin position="68"/>
        <end position="88"/>
    </location>
</feature>
<keyword evidence="3 14" id="KW-0645">Protease</keyword>
<keyword evidence="5" id="KW-0479">Metal-binding</keyword>
<evidence type="ECO:0000256" key="2">
    <source>
        <dbReference type="ARBA" id="ARBA00022475"/>
    </source>
</evidence>
<evidence type="ECO:0000256" key="12">
    <source>
        <dbReference type="SAM" id="Phobius"/>
    </source>
</evidence>
<dbReference type="AlphaFoldDB" id="A0A6L8K4H1"/>
<dbReference type="Proteomes" id="UP000479335">
    <property type="component" value="Unassembled WGS sequence"/>
</dbReference>
<feature type="region of interest" description="Disordered" evidence="11">
    <location>
        <begin position="705"/>
        <end position="726"/>
    </location>
</feature>
<evidence type="ECO:0000256" key="9">
    <source>
        <dbReference type="ARBA" id="ARBA00023049"/>
    </source>
</evidence>
<evidence type="ECO:0000259" key="13">
    <source>
        <dbReference type="Pfam" id="PF01435"/>
    </source>
</evidence>
<evidence type="ECO:0000256" key="3">
    <source>
        <dbReference type="ARBA" id="ARBA00022670"/>
    </source>
</evidence>
<protein>
    <submittedName>
        <fullName evidence="14">M48 family metalloprotease</fullName>
    </submittedName>
</protein>
<keyword evidence="7" id="KW-0862">Zinc</keyword>
<keyword evidence="8 12" id="KW-1133">Transmembrane helix</keyword>
<dbReference type="Gene3D" id="3.30.2010.10">
    <property type="entry name" value="Metalloproteases ('zincins'), catalytic domain"/>
    <property type="match status" value="1"/>
</dbReference>
<evidence type="ECO:0000256" key="10">
    <source>
        <dbReference type="ARBA" id="ARBA00023136"/>
    </source>
</evidence>
<feature type="transmembrane region" description="Helical" evidence="12">
    <location>
        <begin position="29"/>
        <end position="56"/>
    </location>
</feature>
<gene>
    <name evidence="14" type="ORF">GTP46_01940</name>
</gene>
<evidence type="ECO:0000256" key="5">
    <source>
        <dbReference type="ARBA" id="ARBA00022723"/>
    </source>
</evidence>
<reference evidence="14 15" key="1">
    <citation type="submission" date="2019-12" db="EMBL/GenBank/DDBJ databases">
        <title>Novel species isolated from a subtropical stream in China.</title>
        <authorList>
            <person name="Lu H."/>
        </authorList>
    </citation>
    <scope>NUCLEOTIDE SEQUENCE [LARGE SCALE GENOMIC DNA]</scope>
    <source>
        <strain evidence="14 15">FT135W</strain>
    </source>
</reference>